<proteinExistence type="predicted"/>
<comment type="caution">
    <text evidence="8">The sequence shown here is derived from an EMBL/GenBank/DDBJ whole genome shotgun (WGS) entry which is preliminary data.</text>
</comment>
<feature type="transmembrane region" description="Helical" evidence="7">
    <location>
        <begin position="179"/>
        <end position="201"/>
    </location>
</feature>
<organism evidence="8 9">
    <name type="scientific">Alkalicoccobacillus murimartini</name>
    <dbReference type="NCBI Taxonomy" id="171685"/>
    <lineage>
        <taxon>Bacteria</taxon>
        <taxon>Bacillati</taxon>
        <taxon>Bacillota</taxon>
        <taxon>Bacilli</taxon>
        <taxon>Bacillales</taxon>
        <taxon>Bacillaceae</taxon>
        <taxon>Alkalicoccobacillus</taxon>
    </lineage>
</organism>
<keyword evidence="9" id="KW-1185">Reference proteome</keyword>
<evidence type="ECO:0000256" key="4">
    <source>
        <dbReference type="ARBA" id="ARBA00022692"/>
    </source>
</evidence>
<evidence type="ECO:0000256" key="3">
    <source>
        <dbReference type="ARBA" id="ARBA00022475"/>
    </source>
</evidence>
<evidence type="ECO:0000256" key="5">
    <source>
        <dbReference type="ARBA" id="ARBA00022989"/>
    </source>
</evidence>
<dbReference type="Proteomes" id="UP001225034">
    <property type="component" value="Unassembled WGS sequence"/>
</dbReference>
<comment type="subcellular location">
    <subcellularLocation>
        <location evidence="1">Membrane</location>
        <topology evidence="1">Multi-pass membrane protein</topology>
    </subcellularLocation>
</comment>
<gene>
    <name evidence="8" type="ORF">J2S05_002519</name>
</gene>
<keyword evidence="6 7" id="KW-0472">Membrane</keyword>
<evidence type="ECO:0000313" key="8">
    <source>
        <dbReference type="EMBL" id="MDQ0207718.1"/>
    </source>
</evidence>
<keyword evidence="4 7" id="KW-0812">Transmembrane</keyword>
<dbReference type="PANTHER" id="PTHR36838">
    <property type="entry name" value="AUXIN EFFLUX CARRIER FAMILY PROTEIN"/>
    <property type="match status" value="1"/>
</dbReference>
<dbReference type="Pfam" id="PF03547">
    <property type="entry name" value="Mem_trans"/>
    <property type="match status" value="1"/>
</dbReference>
<feature type="transmembrane region" description="Helical" evidence="7">
    <location>
        <begin position="207"/>
        <end position="225"/>
    </location>
</feature>
<evidence type="ECO:0000256" key="1">
    <source>
        <dbReference type="ARBA" id="ARBA00004141"/>
    </source>
</evidence>
<keyword evidence="2" id="KW-0813">Transport</keyword>
<dbReference type="EMBL" id="JAUSUA010000003">
    <property type="protein sequence ID" value="MDQ0207718.1"/>
    <property type="molecule type" value="Genomic_DNA"/>
</dbReference>
<evidence type="ECO:0000256" key="7">
    <source>
        <dbReference type="SAM" id="Phobius"/>
    </source>
</evidence>
<accession>A0ABT9YJD6</accession>
<keyword evidence="3" id="KW-1003">Cell membrane</keyword>
<dbReference type="PANTHER" id="PTHR36838:SF1">
    <property type="entry name" value="SLR1864 PROTEIN"/>
    <property type="match status" value="1"/>
</dbReference>
<reference evidence="8 9" key="1">
    <citation type="submission" date="2023-07" db="EMBL/GenBank/DDBJ databases">
        <title>Genomic Encyclopedia of Type Strains, Phase IV (KMG-IV): sequencing the most valuable type-strain genomes for metagenomic binning, comparative biology and taxonomic classification.</title>
        <authorList>
            <person name="Goeker M."/>
        </authorList>
    </citation>
    <scope>NUCLEOTIDE SEQUENCE [LARGE SCALE GENOMIC DNA]</scope>
    <source>
        <strain evidence="8 9">DSM 19154</strain>
    </source>
</reference>
<keyword evidence="5 7" id="KW-1133">Transmembrane helix</keyword>
<name>A0ABT9YJD6_9BACI</name>
<feature type="transmembrane region" description="Helical" evidence="7">
    <location>
        <begin position="237"/>
        <end position="256"/>
    </location>
</feature>
<feature type="transmembrane region" description="Helical" evidence="7">
    <location>
        <begin position="6"/>
        <end position="24"/>
    </location>
</feature>
<sequence>MGIGEIFIILIPIFFVIILGYMAGNFNVFDKESSKGINTLVTKFALPAHLFVGVTTTPRDVLLAQWPFMIALILGIFVFYFVVFLVTKFGFKFNLSNAAMFSLNSAQPTFAFMGIPVLGSLFGAEAVAVPIAVTGIVVNALLDPTATIMGTIAQREKAENENMVRVVAKTFAHGLREPLALVPLIAVILTLLGFHAPGLLADSFNEIGDVTSGVALFAVGVTVGIRKVSFNIPAFSIAFLKTIVQPALMFLIAWAMGSPLKTQQC</sequence>
<feature type="transmembrane region" description="Helical" evidence="7">
    <location>
        <begin position="66"/>
        <end position="86"/>
    </location>
</feature>
<protein>
    <submittedName>
        <fullName evidence="8">Auxin efflux carrier (AEC)</fullName>
    </submittedName>
</protein>
<dbReference type="InterPro" id="IPR004776">
    <property type="entry name" value="Mem_transp_PIN-like"/>
</dbReference>
<feature type="transmembrane region" description="Helical" evidence="7">
    <location>
        <begin position="121"/>
        <end position="142"/>
    </location>
</feature>
<feature type="transmembrane region" description="Helical" evidence="7">
    <location>
        <begin position="98"/>
        <end position="115"/>
    </location>
</feature>
<evidence type="ECO:0000256" key="6">
    <source>
        <dbReference type="ARBA" id="ARBA00023136"/>
    </source>
</evidence>
<evidence type="ECO:0000256" key="2">
    <source>
        <dbReference type="ARBA" id="ARBA00022448"/>
    </source>
</evidence>
<evidence type="ECO:0000313" key="9">
    <source>
        <dbReference type="Proteomes" id="UP001225034"/>
    </source>
</evidence>